<dbReference type="RefSeq" id="WP_069639358.1">
    <property type="nucleotide sequence ID" value="NZ_JAFBEZ010000014.1"/>
</dbReference>
<evidence type="ECO:0000313" key="10">
    <source>
        <dbReference type="Proteomes" id="UP000094469"/>
    </source>
</evidence>
<dbReference type="InterPro" id="IPR022324">
    <property type="entry name" value="Bacilysin_exporter_BacE_put"/>
</dbReference>
<evidence type="ECO:0000256" key="6">
    <source>
        <dbReference type="ARBA" id="ARBA00023136"/>
    </source>
</evidence>
<evidence type="ECO:0000256" key="5">
    <source>
        <dbReference type="ARBA" id="ARBA00022989"/>
    </source>
</evidence>
<reference evidence="10" key="1">
    <citation type="submission" date="2016-09" db="EMBL/GenBank/DDBJ databases">
        <authorList>
            <person name="Gulvik C.A."/>
        </authorList>
    </citation>
    <scope>NUCLEOTIDE SEQUENCE [LARGE SCALE GENOMIC DNA]</scope>
    <source>
        <strain evidence="10">LMG 26676</strain>
    </source>
</reference>
<keyword evidence="5 7" id="KW-1133">Transmembrane helix</keyword>
<feature type="transmembrane region" description="Helical" evidence="7">
    <location>
        <begin position="312"/>
        <end position="337"/>
    </location>
</feature>
<proteinExistence type="predicted"/>
<feature type="domain" description="Major facilitator superfamily (MFS) profile" evidence="8">
    <location>
        <begin position="7"/>
        <end position="409"/>
    </location>
</feature>
<dbReference type="PANTHER" id="PTHR43266">
    <property type="entry name" value="MACROLIDE-EFFLUX PROTEIN"/>
    <property type="match status" value="1"/>
</dbReference>
<evidence type="ECO:0000313" key="9">
    <source>
        <dbReference type="EMBL" id="OEG23170.1"/>
    </source>
</evidence>
<feature type="transmembrane region" description="Helical" evidence="7">
    <location>
        <begin position="71"/>
        <end position="91"/>
    </location>
</feature>
<feature type="transmembrane region" description="Helical" evidence="7">
    <location>
        <begin position="42"/>
        <end position="64"/>
    </location>
</feature>
<comment type="caution">
    <text evidence="9">The sequence shown here is derived from an EMBL/GenBank/DDBJ whole genome shotgun (WGS) entry which is preliminary data.</text>
</comment>
<protein>
    <submittedName>
        <fullName evidence="9">ABC transporter permease</fullName>
    </submittedName>
</protein>
<evidence type="ECO:0000256" key="4">
    <source>
        <dbReference type="ARBA" id="ARBA00022692"/>
    </source>
</evidence>
<evidence type="ECO:0000256" key="2">
    <source>
        <dbReference type="ARBA" id="ARBA00022448"/>
    </source>
</evidence>
<name>A0A1E5HEW5_9ENTE</name>
<dbReference type="PROSITE" id="PS50850">
    <property type="entry name" value="MFS"/>
    <property type="match status" value="1"/>
</dbReference>
<dbReference type="Proteomes" id="UP000094469">
    <property type="component" value="Unassembled WGS sequence"/>
</dbReference>
<evidence type="ECO:0000256" key="1">
    <source>
        <dbReference type="ARBA" id="ARBA00004651"/>
    </source>
</evidence>
<dbReference type="OrthoDB" id="212436at2"/>
<keyword evidence="4 7" id="KW-0812">Transmembrane</keyword>
<dbReference type="GO" id="GO:0022857">
    <property type="term" value="F:transmembrane transporter activity"/>
    <property type="evidence" value="ECO:0007669"/>
    <property type="project" value="InterPro"/>
</dbReference>
<sequence length="419" mass="45321">MKKGQKNILYLILGQVISVFGGAILRFALSLFVLDQTGRADIFATVLAISSIPVLFAPIGGAIADRFDRRMLMVLMDIANAVLAVFLFFVLGMNQSIFMIGALLFLLSIVGSFDTPVVTASIPLLVEESKLEKVNGLVNGVLSMSNVVAPIIGGILYSILGAQVLVACSALFFLLAAVIESFLQIPFEKRALEKGLLTTLTSDLIEGFQEVRKNSVILKSILIAALVNFVLASFFIVGTPVILRVMLQANDSMYGFGMSLVSLATILGAVFAGFFTKKLRLNNLYLTFTLSGLLLFAMNLGLTFAGTPSGNVLGFVLFVITGIPIGMLMSVISIYLISMVQRVTPKENLGKVMATIVACAQCAVPLGQIMIGMIFKQTTSNVFLPLTFIACSVLLLSFLCYYLFRKTVETDIYGRKEMI</sequence>
<feature type="transmembrane region" description="Helical" evidence="7">
    <location>
        <begin position="137"/>
        <end position="158"/>
    </location>
</feature>
<dbReference type="Pfam" id="PF07690">
    <property type="entry name" value="MFS_1"/>
    <property type="match status" value="1"/>
</dbReference>
<gene>
    <name evidence="9" type="ORF">BCR24_12710</name>
</gene>
<organism evidence="9 10">
    <name type="scientific">Enterococcus ureilyticus</name>
    <dbReference type="NCBI Taxonomy" id="1131292"/>
    <lineage>
        <taxon>Bacteria</taxon>
        <taxon>Bacillati</taxon>
        <taxon>Bacillota</taxon>
        <taxon>Bacilli</taxon>
        <taxon>Lactobacillales</taxon>
        <taxon>Enterococcaceae</taxon>
        <taxon>Enterococcus</taxon>
    </lineage>
</organism>
<dbReference type="Gene3D" id="1.20.1250.20">
    <property type="entry name" value="MFS general substrate transporter like domains"/>
    <property type="match status" value="1"/>
</dbReference>
<feature type="transmembrane region" description="Helical" evidence="7">
    <location>
        <begin position="7"/>
        <end position="30"/>
    </location>
</feature>
<dbReference type="InterPro" id="IPR020846">
    <property type="entry name" value="MFS_dom"/>
</dbReference>
<feature type="transmembrane region" description="Helical" evidence="7">
    <location>
        <begin position="383"/>
        <end position="404"/>
    </location>
</feature>
<feature type="transmembrane region" description="Helical" evidence="7">
    <location>
        <begin position="253"/>
        <end position="275"/>
    </location>
</feature>
<evidence type="ECO:0000256" key="3">
    <source>
        <dbReference type="ARBA" id="ARBA00022475"/>
    </source>
</evidence>
<feature type="transmembrane region" description="Helical" evidence="7">
    <location>
        <begin position="97"/>
        <end position="125"/>
    </location>
</feature>
<keyword evidence="3" id="KW-1003">Cell membrane</keyword>
<feature type="transmembrane region" description="Helical" evidence="7">
    <location>
        <begin position="221"/>
        <end position="247"/>
    </location>
</feature>
<dbReference type="PANTHER" id="PTHR43266:SF9">
    <property type="entry name" value="PERMEASE, MAJOR FACILITATOR SUPERFAMILY-RELATED"/>
    <property type="match status" value="1"/>
</dbReference>
<evidence type="ECO:0000256" key="7">
    <source>
        <dbReference type="SAM" id="Phobius"/>
    </source>
</evidence>
<evidence type="ECO:0000259" key="8">
    <source>
        <dbReference type="PROSITE" id="PS50850"/>
    </source>
</evidence>
<accession>A0A1E5HEW5</accession>
<dbReference type="AlphaFoldDB" id="A0A1E5HEW5"/>
<keyword evidence="10" id="KW-1185">Reference proteome</keyword>
<dbReference type="InterPro" id="IPR011701">
    <property type="entry name" value="MFS"/>
</dbReference>
<dbReference type="GO" id="GO:0005886">
    <property type="term" value="C:plasma membrane"/>
    <property type="evidence" value="ECO:0007669"/>
    <property type="project" value="UniProtKB-SubCell"/>
</dbReference>
<keyword evidence="6 7" id="KW-0472">Membrane</keyword>
<dbReference type="SUPFAM" id="SSF103473">
    <property type="entry name" value="MFS general substrate transporter"/>
    <property type="match status" value="1"/>
</dbReference>
<feature type="transmembrane region" description="Helical" evidence="7">
    <location>
        <begin position="164"/>
        <end position="183"/>
    </location>
</feature>
<dbReference type="CDD" id="cd06173">
    <property type="entry name" value="MFS_MefA_like"/>
    <property type="match status" value="1"/>
</dbReference>
<dbReference type="PRINTS" id="PR01988">
    <property type="entry name" value="EXPORTERBACE"/>
</dbReference>
<feature type="transmembrane region" description="Helical" evidence="7">
    <location>
        <begin position="284"/>
        <end position="306"/>
    </location>
</feature>
<feature type="transmembrane region" description="Helical" evidence="7">
    <location>
        <begin position="349"/>
        <end position="371"/>
    </location>
</feature>
<dbReference type="EMBL" id="MIKC01000006">
    <property type="protein sequence ID" value="OEG23170.1"/>
    <property type="molecule type" value="Genomic_DNA"/>
</dbReference>
<dbReference type="STRING" id="1131292.BCR24_12710"/>
<dbReference type="InterPro" id="IPR036259">
    <property type="entry name" value="MFS_trans_sf"/>
</dbReference>
<keyword evidence="2" id="KW-0813">Transport</keyword>
<comment type="subcellular location">
    <subcellularLocation>
        <location evidence="1">Cell membrane</location>
        <topology evidence="1">Multi-pass membrane protein</topology>
    </subcellularLocation>
</comment>